<protein>
    <submittedName>
        <fullName evidence="1">Uncharacterized protein</fullName>
    </submittedName>
</protein>
<gene>
    <name evidence="1" type="ORF">H5410_012094</name>
</gene>
<reference evidence="1 2" key="1">
    <citation type="submission" date="2020-09" db="EMBL/GenBank/DDBJ databases">
        <title>De no assembly of potato wild relative species, Solanum commersonii.</title>
        <authorList>
            <person name="Cho K."/>
        </authorList>
    </citation>
    <scope>NUCLEOTIDE SEQUENCE [LARGE SCALE GENOMIC DNA]</scope>
    <source>
        <strain evidence="1">LZ3.2</strain>
        <tissue evidence="1">Leaf</tissue>
    </source>
</reference>
<dbReference type="AlphaFoldDB" id="A0A9J6AR85"/>
<comment type="caution">
    <text evidence="1">The sequence shown here is derived from an EMBL/GenBank/DDBJ whole genome shotgun (WGS) entry which is preliminary data.</text>
</comment>
<sequence length="67" mass="7705">MSTLALGQKDRLGRVMIEPDGPSLYTQAYHSWTEIPNSICQAIFNNFKTMCTWESRYNLVIGTTFEK</sequence>
<dbReference type="OrthoDB" id="1252236at2759"/>
<dbReference type="EMBL" id="JACXVP010000002">
    <property type="protein sequence ID" value="KAG5626876.1"/>
    <property type="molecule type" value="Genomic_DNA"/>
</dbReference>
<proteinExistence type="predicted"/>
<evidence type="ECO:0000313" key="1">
    <source>
        <dbReference type="EMBL" id="KAG5626876.1"/>
    </source>
</evidence>
<organism evidence="1 2">
    <name type="scientific">Solanum commersonii</name>
    <name type="common">Commerson's wild potato</name>
    <name type="synonym">Commerson's nightshade</name>
    <dbReference type="NCBI Taxonomy" id="4109"/>
    <lineage>
        <taxon>Eukaryota</taxon>
        <taxon>Viridiplantae</taxon>
        <taxon>Streptophyta</taxon>
        <taxon>Embryophyta</taxon>
        <taxon>Tracheophyta</taxon>
        <taxon>Spermatophyta</taxon>
        <taxon>Magnoliopsida</taxon>
        <taxon>eudicotyledons</taxon>
        <taxon>Gunneridae</taxon>
        <taxon>Pentapetalae</taxon>
        <taxon>asterids</taxon>
        <taxon>lamiids</taxon>
        <taxon>Solanales</taxon>
        <taxon>Solanaceae</taxon>
        <taxon>Solanoideae</taxon>
        <taxon>Solaneae</taxon>
        <taxon>Solanum</taxon>
    </lineage>
</organism>
<name>A0A9J6AR85_SOLCO</name>
<keyword evidence="2" id="KW-1185">Reference proteome</keyword>
<dbReference type="Proteomes" id="UP000824120">
    <property type="component" value="Chromosome 2"/>
</dbReference>
<evidence type="ECO:0000313" key="2">
    <source>
        <dbReference type="Proteomes" id="UP000824120"/>
    </source>
</evidence>
<accession>A0A9J6AR85</accession>